<sequence length="104" mass="11581">MVKRSNPEVVARLRQRRKQREWLVDAFISGMSNKRCATLVRGHRSWTFNEAVNAALDQVGEYCESYGVDLGTVMKVQDERDAAVGVVSVLVPDVTMMLYSCGAG</sequence>
<organism evidence="1 2">
    <name type="scientific">Phytophthora infestans</name>
    <name type="common">Potato late blight agent</name>
    <name type="synonym">Botrytis infestans</name>
    <dbReference type="NCBI Taxonomy" id="4787"/>
    <lineage>
        <taxon>Eukaryota</taxon>
        <taxon>Sar</taxon>
        <taxon>Stramenopiles</taxon>
        <taxon>Oomycota</taxon>
        <taxon>Peronosporomycetes</taxon>
        <taxon>Peronosporales</taxon>
        <taxon>Peronosporaceae</taxon>
        <taxon>Phytophthora</taxon>
    </lineage>
</organism>
<proteinExistence type="predicted"/>
<evidence type="ECO:0000313" key="2">
    <source>
        <dbReference type="Proteomes" id="UP000704712"/>
    </source>
</evidence>
<protein>
    <submittedName>
        <fullName evidence="1">Uncharacterized protein</fullName>
    </submittedName>
</protein>
<evidence type="ECO:0000313" key="1">
    <source>
        <dbReference type="EMBL" id="KAF4130222.1"/>
    </source>
</evidence>
<accession>A0A8S9TRV2</accession>
<comment type="caution">
    <text evidence="1">The sequence shown here is derived from an EMBL/GenBank/DDBJ whole genome shotgun (WGS) entry which is preliminary data.</text>
</comment>
<reference evidence="1" key="1">
    <citation type="submission" date="2020-03" db="EMBL/GenBank/DDBJ databases">
        <title>Hybrid Assembly of Korean Phytophthora infestans isolates.</title>
        <authorList>
            <person name="Prokchorchik M."/>
            <person name="Lee Y."/>
            <person name="Seo J."/>
            <person name="Cho J.-H."/>
            <person name="Park Y.-E."/>
            <person name="Jang D.-C."/>
            <person name="Im J.-S."/>
            <person name="Choi J.-G."/>
            <person name="Park H.-J."/>
            <person name="Lee G.-B."/>
            <person name="Lee Y.-G."/>
            <person name="Hong S.-Y."/>
            <person name="Cho K."/>
            <person name="Sohn K.H."/>
        </authorList>
    </citation>
    <scope>NUCLEOTIDE SEQUENCE</scope>
    <source>
        <strain evidence="1">KR_2_A2</strain>
    </source>
</reference>
<name>A0A8S9TRV2_PHYIN</name>
<dbReference type="Proteomes" id="UP000704712">
    <property type="component" value="Unassembled WGS sequence"/>
</dbReference>
<dbReference type="EMBL" id="JAACNO010002868">
    <property type="protein sequence ID" value="KAF4130222.1"/>
    <property type="molecule type" value="Genomic_DNA"/>
</dbReference>
<dbReference type="AlphaFoldDB" id="A0A8S9TRV2"/>
<gene>
    <name evidence="1" type="ORF">GN958_ATG20637</name>
</gene>